<keyword evidence="1" id="KW-0732">Signal</keyword>
<dbReference type="EMBL" id="JAFMYW010000002">
    <property type="protein sequence ID" value="MBO0948191.1"/>
    <property type="molecule type" value="Genomic_DNA"/>
</dbReference>
<accession>A0ABS3JDX2</accession>
<protein>
    <recommendedName>
        <fullName evidence="2">CBM3 domain-containing protein</fullName>
    </recommendedName>
</protein>
<gene>
    <name evidence="3" type="ORF">J2I46_06330</name>
</gene>
<dbReference type="SMART" id="SM01067">
    <property type="entry name" value="CBM_3"/>
    <property type="match status" value="2"/>
</dbReference>
<dbReference type="Proteomes" id="UP000664628">
    <property type="component" value="Unassembled WGS sequence"/>
</dbReference>
<feature type="domain" description="CBM3" evidence="2">
    <location>
        <begin position="393"/>
        <end position="545"/>
    </location>
</feature>
<feature type="signal peptide" evidence="1">
    <location>
        <begin position="1"/>
        <end position="30"/>
    </location>
</feature>
<evidence type="ECO:0000259" key="2">
    <source>
        <dbReference type="PROSITE" id="PS51172"/>
    </source>
</evidence>
<sequence length="648" mass="69115">MFHQSFPSIVCQRYPVLAALLLLAFSNALAQPTLRIGANARVVGTGTAQLVYGGGALTNNGSLSLVAGQLSATGPTTYGGGGTATVANIRFGHSVGSSTLNSLLSVTNQATLLANAALNANGQLYLRTDQFPAANLVNNGILTGTVQGLVTRATATTGNAPFNTTLSTNVSGSSMRYQWQMSTDNTQWSNVAGATMATYTAYVDARIFYRCLLTTTNSAYSQVTPAQEVNVLVSMDTYGLTVLHRDVDNYVDNNAIQPLIVLQNQGSTALPLANLTLRYYLTVEGAAALSNLSINYAQLGNQNVRLRYVPLIPAQQGASGYVEYSFTPAAGNLAPGASSGAIQSYFAKSDYSGLNERDDYSYALVRDQLVGNPRITAYYNGALIAGVEPGSTTQLRALRALTESKNGASANQVSTYLEVRNEGTVPVNYRDLTVRYYFTAEGSAPLNVELDYAQVGQANVRTRIVRINPPLANADTYLELSFVNAGQLAPGASTGQIRYRISKADYSRFNQANDYSYQEFPSESSSNRQVVVFVAGDRVWGTEPASTSKSRIALSEASVEPGPEFKVRLLGNPITDNQVLVDISGAGGQPLRLMVSDLNGRLICERQVAAAGVEERQGLDVSRSDAGILLLQVSTPTQSRVVKVLKAR</sequence>
<dbReference type="Gene3D" id="2.60.40.710">
    <property type="entry name" value="Endoglucanase-like"/>
    <property type="match status" value="2"/>
</dbReference>
<organism evidence="3 4">
    <name type="scientific">Fibrella forsythiae</name>
    <dbReference type="NCBI Taxonomy" id="2817061"/>
    <lineage>
        <taxon>Bacteria</taxon>
        <taxon>Pseudomonadati</taxon>
        <taxon>Bacteroidota</taxon>
        <taxon>Cytophagia</taxon>
        <taxon>Cytophagales</taxon>
        <taxon>Spirosomataceae</taxon>
        <taxon>Fibrella</taxon>
    </lineage>
</organism>
<dbReference type="RefSeq" id="WP_207328156.1">
    <property type="nucleotide sequence ID" value="NZ_JAFMYW010000002.1"/>
</dbReference>
<feature type="chain" id="PRO_5045088690" description="CBM3 domain-containing protein" evidence="1">
    <location>
        <begin position="31"/>
        <end position="648"/>
    </location>
</feature>
<dbReference type="SUPFAM" id="SSF49384">
    <property type="entry name" value="Carbohydrate-binding domain"/>
    <property type="match status" value="2"/>
</dbReference>
<evidence type="ECO:0000256" key="1">
    <source>
        <dbReference type="SAM" id="SignalP"/>
    </source>
</evidence>
<dbReference type="PROSITE" id="PS51172">
    <property type="entry name" value="CBM3"/>
    <property type="match status" value="2"/>
</dbReference>
<name>A0ABS3JDX2_9BACT</name>
<proteinExistence type="predicted"/>
<evidence type="ECO:0000313" key="4">
    <source>
        <dbReference type="Proteomes" id="UP000664628"/>
    </source>
</evidence>
<dbReference type="InterPro" id="IPR036966">
    <property type="entry name" value="CBM3_sf"/>
</dbReference>
<dbReference type="InterPro" id="IPR001956">
    <property type="entry name" value="CBM3"/>
</dbReference>
<keyword evidence="4" id="KW-1185">Reference proteome</keyword>
<reference evidence="3 4" key="1">
    <citation type="submission" date="2021-03" db="EMBL/GenBank/DDBJ databases">
        <title>Fibrella sp. HMF5405 genome sequencing and assembly.</title>
        <authorList>
            <person name="Kang H."/>
            <person name="Kim H."/>
            <person name="Bae S."/>
            <person name="Joh K."/>
        </authorList>
    </citation>
    <scope>NUCLEOTIDE SEQUENCE [LARGE SCALE GENOMIC DNA]</scope>
    <source>
        <strain evidence="3 4">HMF5405</strain>
    </source>
</reference>
<dbReference type="InterPro" id="IPR008965">
    <property type="entry name" value="CBM2/CBM3_carb-bd_dom_sf"/>
</dbReference>
<dbReference type="Pfam" id="PF00942">
    <property type="entry name" value="CBM_3"/>
    <property type="match status" value="2"/>
</dbReference>
<evidence type="ECO:0000313" key="3">
    <source>
        <dbReference type="EMBL" id="MBO0948191.1"/>
    </source>
</evidence>
<comment type="caution">
    <text evidence="3">The sequence shown here is derived from an EMBL/GenBank/DDBJ whole genome shotgun (WGS) entry which is preliminary data.</text>
</comment>
<feature type="domain" description="CBM3" evidence="2">
    <location>
        <begin position="236"/>
        <end position="390"/>
    </location>
</feature>